<feature type="non-terminal residue" evidence="1">
    <location>
        <position position="1"/>
    </location>
</feature>
<accession>X1HWG7</accession>
<gene>
    <name evidence="1" type="ORF">S03H2_27113</name>
</gene>
<reference evidence="1" key="1">
    <citation type="journal article" date="2014" name="Front. Microbiol.">
        <title>High frequency of phylogenetically diverse reductive dehalogenase-homologous genes in deep subseafloor sedimentary metagenomes.</title>
        <authorList>
            <person name="Kawai M."/>
            <person name="Futagami T."/>
            <person name="Toyoda A."/>
            <person name="Takaki Y."/>
            <person name="Nishi S."/>
            <person name="Hori S."/>
            <person name="Arai W."/>
            <person name="Tsubouchi T."/>
            <person name="Morono Y."/>
            <person name="Uchiyama I."/>
            <person name="Ito T."/>
            <person name="Fujiyama A."/>
            <person name="Inagaki F."/>
            <person name="Takami H."/>
        </authorList>
    </citation>
    <scope>NUCLEOTIDE SEQUENCE</scope>
    <source>
        <strain evidence="1">Expedition CK06-06</strain>
    </source>
</reference>
<protein>
    <submittedName>
        <fullName evidence="1">Uncharacterized protein</fullName>
    </submittedName>
</protein>
<comment type="caution">
    <text evidence="1">The sequence shown here is derived from an EMBL/GenBank/DDBJ whole genome shotgun (WGS) entry which is preliminary data.</text>
</comment>
<dbReference type="AlphaFoldDB" id="X1HWG7"/>
<dbReference type="EMBL" id="BARU01016074">
    <property type="protein sequence ID" value="GAH58174.1"/>
    <property type="molecule type" value="Genomic_DNA"/>
</dbReference>
<organism evidence="1">
    <name type="scientific">marine sediment metagenome</name>
    <dbReference type="NCBI Taxonomy" id="412755"/>
    <lineage>
        <taxon>unclassified sequences</taxon>
        <taxon>metagenomes</taxon>
        <taxon>ecological metagenomes</taxon>
    </lineage>
</organism>
<name>X1HWG7_9ZZZZ</name>
<proteinExistence type="predicted"/>
<sequence>CCDWSDVSIVPDLGILASKDMVAIDKASVDLVNKAPINPLGKLKEKQLIEGIMI</sequence>
<evidence type="ECO:0000313" key="1">
    <source>
        <dbReference type="EMBL" id="GAH58174.1"/>
    </source>
</evidence>
<feature type="non-terminal residue" evidence="1">
    <location>
        <position position="54"/>
    </location>
</feature>